<dbReference type="PROSITE" id="PS51257">
    <property type="entry name" value="PROKAR_LIPOPROTEIN"/>
    <property type="match status" value="1"/>
</dbReference>
<dbReference type="Proteomes" id="UP001499967">
    <property type="component" value="Unassembled WGS sequence"/>
</dbReference>
<feature type="chain" id="PRO_5046186078" description="Multiple sugar transport system substrate-binding protein" evidence="1">
    <location>
        <begin position="24"/>
        <end position="486"/>
    </location>
</feature>
<name>A0ABP3YSB0_9PSEU</name>
<dbReference type="Gene3D" id="3.40.190.10">
    <property type="entry name" value="Periplasmic binding protein-like II"/>
    <property type="match status" value="1"/>
</dbReference>
<organism evidence="2 3">
    <name type="scientific">Pseudonocardia zijingensis</name>
    <dbReference type="NCBI Taxonomy" id="153376"/>
    <lineage>
        <taxon>Bacteria</taxon>
        <taxon>Bacillati</taxon>
        <taxon>Actinomycetota</taxon>
        <taxon>Actinomycetes</taxon>
        <taxon>Pseudonocardiales</taxon>
        <taxon>Pseudonocardiaceae</taxon>
        <taxon>Pseudonocardia</taxon>
    </lineage>
</organism>
<dbReference type="PANTHER" id="PTHR43649:SF12">
    <property type="entry name" value="DIACETYLCHITOBIOSE BINDING PROTEIN DASA"/>
    <property type="match status" value="1"/>
</dbReference>
<dbReference type="SUPFAM" id="SSF53850">
    <property type="entry name" value="Periplasmic binding protein-like II"/>
    <property type="match status" value="1"/>
</dbReference>
<sequence>MESPGRSLTRRALLRSAGLVAGAAALTACSTAPSGGAEGGTPATPGALRWWDHFAPLEKLQEATFDRFAGSGGAPVEYTVYNPNEQRQALQLAFGSRQLPDVFSLGGLSVPPSLLHEQGWFAPLATADAIRAGSPAGLVTEGVHSFEGSLYSFPIFSPRQYETLVWFHRDLLADAGLDPGAPPASWDDLRAAARAVHRRGAASGIVLPLQFPDRLAAFVLELAQTAGFPGTRTGDLDGIDLTTGEYRFHDDAFLAAIDFLLSFPRDDTMFLASTALDARAARVRWAAGGAAFFLDGPYNAGVLAGKFPQVLDGVGVGPIPTPDGRPPVLTRPPTSGTFYVSAQSERPEVASALLELLVGGDYQRGLAAAMDQPPLDLGAVASSDAHPTYQRCIGMFAEQVYVGPSATARNPLTARVRAVMKPVEPGLGTIVQGIASGQVTDVRGRLRRLSDEWTASRDAAIAEVGGGVSAADWAFPEWRRGEDYAA</sequence>
<reference evidence="3" key="1">
    <citation type="journal article" date="2019" name="Int. J. Syst. Evol. Microbiol.">
        <title>The Global Catalogue of Microorganisms (GCM) 10K type strain sequencing project: providing services to taxonomists for standard genome sequencing and annotation.</title>
        <authorList>
            <consortium name="The Broad Institute Genomics Platform"/>
            <consortium name="The Broad Institute Genome Sequencing Center for Infectious Disease"/>
            <person name="Wu L."/>
            <person name="Ma J."/>
        </authorList>
    </citation>
    <scope>NUCLEOTIDE SEQUENCE [LARGE SCALE GENOMIC DNA]</scope>
    <source>
        <strain evidence="3">JCM 11117</strain>
    </source>
</reference>
<evidence type="ECO:0000256" key="1">
    <source>
        <dbReference type="SAM" id="SignalP"/>
    </source>
</evidence>
<accession>A0ABP3YSB0</accession>
<comment type="caution">
    <text evidence="2">The sequence shown here is derived from an EMBL/GenBank/DDBJ whole genome shotgun (WGS) entry which is preliminary data.</text>
</comment>
<keyword evidence="1" id="KW-0732">Signal</keyword>
<gene>
    <name evidence="2" type="ORF">GCM10009559_70780</name>
</gene>
<proteinExistence type="predicted"/>
<protein>
    <recommendedName>
        <fullName evidence="4">Multiple sugar transport system substrate-binding protein</fullName>
    </recommendedName>
</protein>
<dbReference type="InterPro" id="IPR006059">
    <property type="entry name" value="SBP"/>
</dbReference>
<dbReference type="Pfam" id="PF01547">
    <property type="entry name" value="SBP_bac_1"/>
    <property type="match status" value="1"/>
</dbReference>
<dbReference type="RefSeq" id="WP_343946147.1">
    <property type="nucleotide sequence ID" value="NZ_BAAAHP010000249.1"/>
</dbReference>
<dbReference type="PROSITE" id="PS51318">
    <property type="entry name" value="TAT"/>
    <property type="match status" value="1"/>
</dbReference>
<dbReference type="InterPro" id="IPR006311">
    <property type="entry name" value="TAT_signal"/>
</dbReference>
<dbReference type="EMBL" id="BAAAHP010000249">
    <property type="protein sequence ID" value="GAA0903222.1"/>
    <property type="molecule type" value="Genomic_DNA"/>
</dbReference>
<dbReference type="PANTHER" id="PTHR43649">
    <property type="entry name" value="ARABINOSE-BINDING PROTEIN-RELATED"/>
    <property type="match status" value="1"/>
</dbReference>
<evidence type="ECO:0000313" key="3">
    <source>
        <dbReference type="Proteomes" id="UP001499967"/>
    </source>
</evidence>
<keyword evidence="3" id="KW-1185">Reference proteome</keyword>
<evidence type="ECO:0000313" key="2">
    <source>
        <dbReference type="EMBL" id="GAA0903222.1"/>
    </source>
</evidence>
<feature type="signal peptide" evidence="1">
    <location>
        <begin position="1"/>
        <end position="23"/>
    </location>
</feature>
<dbReference type="InterPro" id="IPR050490">
    <property type="entry name" value="Bact_solute-bd_prot1"/>
</dbReference>
<evidence type="ECO:0008006" key="4">
    <source>
        <dbReference type="Google" id="ProtNLM"/>
    </source>
</evidence>